<gene>
    <name evidence="1" type="ORF">ACHAWU_003839</name>
</gene>
<dbReference type="AlphaFoldDB" id="A0ABD3ME82"/>
<evidence type="ECO:0000313" key="2">
    <source>
        <dbReference type="Proteomes" id="UP001530293"/>
    </source>
</evidence>
<dbReference type="Proteomes" id="UP001530293">
    <property type="component" value="Unassembled WGS sequence"/>
</dbReference>
<organism evidence="1 2">
    <name type="scientific">Discostella pseudostelligera</name>
    <dbReference type="NCBI Taxonomy" id="259834"/>
    <lineage>
        <taxon>Eukaryota</taxon>
        <taxon>Sar</taxon>
        <taxon>Stramenopiles</taxon>
        <taxon>Ochrophyta</taxon>
        <taxon>Bacillariophyta</taxon>
        <taxon>Coscinodiscophyceae</taxon>
        <taxon>Thalassiosirophycidae</taxon>
        <taxon>Stephanodiscales</taxon>
        <taxon>Stephanodiscaceae</taxon>
        <taxon>Discostella</taxon>
    </lineage>
</organism>
<accession>A0ABD3ME82</accession>
<dbReference type="EMBL" id="JALLBG020000136">
    <property type="protein sequence ID" value="KAL3762334.1"/>
    <property type="molecule type" value="Genomic_DNA"/>
</dbReference>
<comment type="caution">
    <text evidence="1">The sequence shown here is derived from an EMBL/GenBank/DDBJ whole genome shotgun (WGS) entry which is preliminary data.</text>
</comment>
<reference evidence="1 2" key="1">
    <citation type="submission" date="2024-10" db="EMBL/GenBank/DDBJ databases">
        <title>Updated reference genomes for cyclostephanoid diatoms.</title>
        <authorList>
            <person name="Roberts W.R."/>
            <person name="Alverson A.J."/>
        </authorList>
    </citation>
    <scope>NUCLEOTIDE SEQUENCE [LARGE SCALE GENOMIC DNA]</scope>
    <source>
        <strain evidence="1 2">AJA232-27</strain>
    </source>
</reference>
<name>A0ABD3ME82_9STRA</name>
<sequence>MPPTPTHLPGRSVALAEASAAAVSGDGVIKPSWGGRGRGGRGAARRTFQPRNIVVDAVYLEYVNDASVTGAGGGGSKILLSDAYLNKLLPGRVYAFIGRNGELEL</sequence>
<keyword evidence="2" id="KW-1185">Reference proteome</keyword>
<protein>
    <submittedName>
        <fullName evidence="1">Uncharacterized protein</fullName>
    </submittedName>
</protein>
<evidence type="ECO:0000313" key="1">
    <source>
        <dbReference type="EMBL" id="KAL3762334.1"/>
    </source>
</evidence>
<proteinExistence type="predicted"/>